<feature type="transmembrane region" description="Helical" evidence="9">
    <location>
        <begin position="260"/>
        <end position="281"/>
    </location>
</feature>
<dbReference type="EMBL" id="JBBBZM010000037">
    <property type="protein sequence ID" value="KAL0637228.1"/>
    <property type="molecule type" value="Genomic_DNA"/>
</dbReference>
<keyword evidence="12" id="KW-1185">Reference proteome</keyword>
<feature type="region of interest" description="Disordered" evidence="10">
    <location>
        <begin position="1"/>
        <end position="46"/>
    </location>
</feature>
<dbReference type="PANTHER" id="PTHR14083">
    <property type="entry name" value="YIP1 INTERACTING FACTOR HOMOLOG YIF1 PROTEIN"/>
    <property type="match status" value="1"/>
</dbReference>
<comment type="similarity">
    <text evidence="1 9">Belongs to the YIF1 family.</text>
</comment>
<evidence type="ECO:0000256" key="10">
    <source>
        <dbReference type="SAM" id="MobiDB-lite"/>
    </source>
</evidence>
<keyword evidence="6 9" id="KW-1133">Transmembrane helix</keyword>
<keyword evidence="7 9" id="KW-0333">Golgi apparatus</keyword>
<feature type="transmembrane region" description="Helical" evidence="9">
    <location>
        <begin position="207"/>
        <end position="225"/>
    </location>
</feature>
<feature type="transmembrane region" description="Helical" evidence="9">
    <location>
        <begin position="317"/>
        <end position="336"/>
    </location>
</feature>
<comment type="caution">
    <text evidence="11">The sequence shown here is derived from an EMBL/GenBank/DDBJ whole genome shotgun (WGS) entry which is preliminary data.</text>
</comment>
<dbReference type="Proteomes" id="UP001447188">
    <property type="component" value="Unassembled WGS sequence"/>
</dbReference>
<name>A0ABR3GMS9_9PEZI</name>
<proteinExistence type="inferred from homology"/>
<organism evidence="11 12">
    <name type="scientific">Discina gigas</name>
    <dbReference type="NCBI Taxonomy" id="1032678"/>
    <lineage>
        <taxon>Eukaryota</taxon>
        <taxon>Fungi</taxon>
        <taxon>Dikarya</taxon>
        <taxon>Ascomycota</taxon>
        <taxon>Pezizomycotina</taxon>
        <taxon>Pezizomycetes</taxon>
        <taxon>Pezizales</taxon>
        <taxon>Discinaceae</taxon>
        <taxon>Discina</taxon>
    </lineage>
</organism>
<evidence type="ECO:0000256" key="4">
    <source>
        <dbReference type="ARBA" id="ARBA00022824"/>
    </source>
</evidence>
<dbReference type="InterPro" id="IPR005578">
    <property type="entry name" value="Yif1_fam"/>
</dbReference>
<dbReference type="Pfam" id="PF03878">
    <property type="entry name" value="YIF1"/>
    <property type="match status" value="1"/>
</dbReference>
<evidence type="ECO:0000313" key="12">
    <source>
        <dbReference type="Proteomes" id="UP001447188"/>
    </source>
</evidence>
<evidence type="ECO:0000313" key="11">
    <source>
        <dbReference type="EMBL" id="KAL0637228.1"/>
    </source>
</evidence>
<accession>A0ABR3GMS9</accession>
<keyword evidence="4 9" id="KW-0256">Endoplasmic reticulum</keyword>
<reference evidence="11 12" key="1">
    <citation type="submission" date="2024-02" db="EMBL/GenBank/DDBJ databases">
        <title>Discinaceae phylogenomics.</title>
        <authorList>
            <person name="Dirks A.C."/>
            <person name="James T.Y."/>
        </authorList>
    </citation>
    <scope>NUCLEOTIDE SEQUENCE [LARGE SCALE GENOMIC DNA]</scope>
    <source>
        <strain evidence="11 12">ACD0624</strain>
    </source>
</reference>
<sequence length="342" mass="37370">MQRPMYPTKTPPLHHPVPQKPVQVPVMHSPPPPPSTAHSYNSPYDNPAYGGPLHPSGAFSYPAWPGPGAAHPMAGNFLNDPAAAMGISVAKAAMFSGGDYAEKNLNRYIAALKPYFLVTNSYVLSKLRILLFPFSHQPWFRTSTTRPSTSSNGALEYAFLPPRDDLNAPDLYIPLMSFVTYILFNSLLTGIGGHFHPEQLAQTASTAFAILLFELAVLKLGAYLLGIGGGDGQVLDLLGYSGYKFFGAILTILVDECVGMHGIVGWSVFAYFFAANAFFLLRSLKYVLLPSEDNAQAFTTSSSVGAPRGQRRKRRTWFLFFYSYVVQFISALILTSNVGKGK</sequence>
<dbReference type="PANTHER" id="PTHR14083:SF0">
    <property type="entry name" value="YIP1D-INTERACTING FACTOR 1, ISOFORM C"/>
    <property type="match status" value="1"/>
</dbReference>
<feature type="compositionally biased region" description="Pro residues" evidence="10">
    <location>
        <begin position="9"/>
        <end position="19"/>
    </location>
</feature>
<evidence type="ECO:0000256" key="7">
    <source>
        <dbReference type="ARBA" id="ARBA00023034"/>
    </source>
</evidence>
<comment type="function">
    <text evidence="9">Has a role in transport between endoplasmic reticulum and Golgi.</text>
</comment>
<feature type="transmembrane region" description="Helical" evidence="9">
    <location>
        <begin position="171"/>
        <end position="195"/>
    </location>
</feature>
<keyword evidence="2 9" id="KW-0813">Transport</keyword>
<protein>
    <recommendedName>
        <fullName evidence="9">Protein YIF1</fullName>
    </recommendedName>
</protein>
<gene>
    <name evidence="11" type="ORF">Q9L58_003712</name>
</gene>
<evidence type="ECO:0000256" key="1">
    <source>
        <dbReference type="ARBA" id="ARBA00009727"/>
    </source>
</evidence>
<keyword evidence="5 9" id="KW-0653">Protein transport</keyword>
<keyword evidence="8 9" id="KW-0472">Membrane</keyword>
<evidence type="ECO:0000256" key="5">
    <source>
        <dbReference type="ARBA" id="ARBA00022927"/>
    </source>
</evidence>
<comment type="subcellular location">
    <subcellularLocation>
        <location evidence="9">Endoplasmic reticulum membrane</location>
        <topology evidence="9">Multi-pass membrane protein</topology>
    </subcellularLocation>
    <subcellularLocation>
        <location evidence="9">Golgi apparatus membrane</location>
        <topology evidence="9">Multi-pass membrane protein</topology>
    </subcellularLocation>
</comment>
<evidence type="ECO:0000256" key="2">
    <source>
        <dbReference type="ARBA" id="ARBA00022448"/>
    </source>
</evidence>
<evidence type="ECO:0000256" key="9">
    <source>
        <dbReference type="RuleBase" id="RU368073"/>
    </source>
</evidence>
<evidence type="ECO:0000256" key="6">
    <source>
        <dbReference type="ARBA" id="ARBA00022989"/>
    </source>
</evidence>
<keyword evidence="3 9" id="KW-0812">Transmembrane</keyword>
<evidence type="ECO:0000256" key="8">
    <source>
        <dbReference type="ARBA" id="ARBA00023136"/>
    </source>
</evidence>
<evidence type="ECO:0000256" key="3">
    <source>
        <dbReference type="ARBA" id="ARBA00022692"/>
    </source>
</evidence>
<feature type="transmembrane region" description="Helical" evidence="9">
    <location>
        <begin position="237"/>
        <end position="254"/>
    </location>
</feature>